<feature type="domain" description="NAD(P)-binding" evidence="4">
    <location>
        <begin position="11"/>
        <end position="170"/>
    </location>
</feature>
<dbReference type="Pfam" id="PF13460">
    <property type="entry name" value="NAD_binding_10"/>
    <property type="match status" value="1"/>
</dbReference>
<accession>A0A5N6URF0</accession>
<keyword evidence="2" id="KW-0521">NADP</keyword>
<dbReference type="OrthoDB" id="9974981at2759"/>
<dbReference type="GO" id="GO:0016491">
    <property type="term" value="F:oxidoreductase activity"/>
    <property type="evidence" value="ECO:0007669"/>
    <property type="project" value="UniProtKB-KW"/>
</dbReference>
<evidence type="ECO:0000313" key="5">
    <source>
        <dbReference type="EMBL" id="KAE8161060.1"/>
    </source>
</evidence>
<keyword evidence="3" id="KW-0560">Oxidoreductase</keyword>
<evidence type="ECO:0000313" key="6">
    <source>
        <dbReference type="Proteomes" id="UP000326950"/>
    </source>
</evidence>
<dbReference type="Proteomes" id="UP000326950">
    <property type="component" value="Unassembled WGS sequence"/>
</dbReference>
<evidence type="ECO:0000256" key="1">
    <source>
        <dbReference type="ARBA" id="ARBA00005725"/>
    </source>
</evidence>
<proteinExistence type="inferred from homology"/>
<dbReference type="Gene3D" id="3.40.50.720">
    <property type="entry name" value="NAD(P)-binding Rossmann-like Domain"/>
    <property type="match status" value="1"/>
</dbReference>
<dbReference type="EMBL" id="ML738648">
    <property type="protein sequence ID" value="KAE8161060.1"/>
    <property type="molecule type" value="Genomic_DNA"/>
</dbReference>
<organism evidence="5 6">
    <name type="scientific">Aspergillus tamarii</name>
    <dbReference type="NCBI Taxonomy" id="41984"/>
    <lineage>
        <taxon>Eukaryota</taxon>
        <taxon>Fungi</taxon>
        <taxon>Dikarya</taxon>
        <taxon>Ascomycota</taxon>
        <taxon>Pezizomycotina</taxon>
        <taxon>Eurotiomycetes</taxon>
        <taxon>Eurotiomycetidae</taxon>
        <taxon>Eurotiales</taxon>
        <taxon>Aspergillaceae</taxon>
        <taxon>Aspergillus</taxon>
        <taxon>Aspergillus subgen. Circumdati</taxon>
    </lineage>
</organism>
<dbReference type="AlphaFoldDB" id="A0A5N6URF0"/>
<dbReference type="InterPro" id="IPR016040">
    <property type="entry name" value="NAD(P)-bd_dom"/>
</dbReference>
<sequence length="192" mass="20555">MTGYKNIGLIGASGDIGKIILDGLVASSSFNITILSRKESKANFPAGIIVRKSDFSDADLEVAFNGQDAVISAVGAAAFGGQKNIVNAAVRSGAQRFIPSEVSSNGQNETALKLTPFFGQKKALLKYLKTKQSDGISWTAIATSGLLDWLKGLQCYSTPKRPVTGTSTSRLLKPPRTRSWLYWKKQQGLNGL</sequence>
<evidence type="ECO:0000256" key="3">
    <source>
        <dbReference type="ARBA" id="ARBA00023002"/>
    </source>
</evidence>
<reference evidence="5 6" key="1">
    <citation type="submission" date="2019-04" db="EMBL/GenBank/DDBJ databases">
        <title>Friends and foes A comparative genomics study of 23 Aspergillus species from section Flavi.</title>
        <authorList>
            <consortium name="DOE Joint Genome Institute"/>
            <person name="Kjaerbolling I."/>
            <person name="Vesth T."/>
            <person name="Frisvad J.C."/>
            <person name="Nybo J.L."/>
            <person name="Theobald S."/>
            <person name="Kildgaard S."/>
            <person name="Isbrandt T."/>
            <person name="Kuo A."/>
            <person name="Sato A."/>
            <person name="Lyhne E.K."/>
            <person name="Kogle M.E."/>
            <person name="Wiebenga A."/>
            <person name="Kun R.S."/>
            <person name="Lubbers R.J."/>
            <person name="Makela M.R."/>
            <person name="Barry K."/>
            <person name="Chovatia M."/>
            <person name="Clum A."/>
            <person name="Daum C."/>
            <person name="Haridas S."/>
            <person name="He G."/>
            <person name="LaButti K."/>
            <person name="Lipzen A."/>
            <person name="Mondo S."/>
            <person name="Riley R."/>
            <person name="Salamov A."/>
            <person name="Simmons B.A."/>
            <person name="Magnuson J.K."/>
            <person name="Henrissat B."/>
            <person name="Mortensen U.H."/>
            <person name="Larsen T.O."/>
            <person name="Devries R.P."/>
            <person name="Grigoriev I.V."/>
            <person name="Machida M."/>
            <person name="Baker S.E."/>
            <person name="Andersen M.R."/>
        </authorList>
    </citation>
    <scope>NUCLEOTIDE SEQUENCE [LARGE SCALE GENOMIC DNA]</scope>
    <source>
        <strain evidence="5 6">CBS 117626</strain>
    </source>
</reference>
<protein>
    <recommendedName>
        <fullName evidence="4">NAD(P)-binding domain-containing protein</fullName>
    </recommendedName>
</protein>
<dbReference type="PANTHER" id="PTHR47706">
    <property type="entry name" value="NMRA-LIKE FAMILY PROTEIN"/>
    <property type="match status" value="1"/>
</dbReference>
<dbReference type="InterPro" id="IPR036291">
    <property type="entry name" value="NAD(P)-bd_dom_sf"/>
</dbReference>
<dbReference type="PANTHER" id="PTHR47706:SF9">
    <property type="entry name" value="NMRA-LIKE DOMAIN-CONTAINING PROTEIN-RELATED"/>
    <property type="match status" value="1"/>
</dbReference>
<comment type="similarity">
    <text evidence="1">Belongs to the NmrA-type oxidoreductase family. Isoflavone reductase subfamily.</text>
</comment>
<name>A0A5N6URF0_ASPTM</name>
<keyword evidence="6" id="KW-1185">Reference proteome</keyword>
<evidence type="ECO:0000259" key="4">
    <source>
        <dbReference type="Pfam" id="PF13460"/>
    </source>
</evidence>
<dbReference type="InterPro" id="IPR051609">
    <property type="entry name" value="NmrA/Isoflavone_reductase-like"/>
</dbReference>
<gene>
    <name evidence="5" type="ORF">BDV40DRAFT_200605</name>
</gene>
<dbReference type="SUPFAM" id="SSF51735">
    <property type="entry name" value="NAD(P)-binding Rossmann-fold domains"/>
    <property type="match status" value="1"/>
</dbReference>
<evidence type="ECO:0000256" key="2">
    <source>
        <dbReference type="ARBA" id="ARBA00022857"/>
    </source>
</evidence>